<evidence type="ECO:0000313" key="5">
    <source>
        <dbReference type="Proteomes" id="UP000031637"/>
    </source>
</evidence>
<evidence type="ECO:0000259" key="3">
    <source>
        <dbReference type="Pfam" id="PF25583"/>
    </source>
</evidence>
<dbReference type="InterPro" id="IPR026881">
    <property type="entry name" value="WYL_dom"/>
</dbReference>
<dbReference type="Pfam" id="PF08279">
    <property type="entry name" value="HTH_11"/>
    <property type="match status" value="1"/>
</dbReference>
<feature type="domain" description="WCX" evidence="3">
    <location>
        <begin position="243"/>
        <end position="318"/>
    </location>
</feature>
<dbReference type="InterPro" id="IPR013196">
    <property type="entry name" value="HTH_11"/>
</dbReference>
<dbReference type="PANTHER" id="PTHR34580">
    <property type="match status" value="1"/>
</dbReference>
<dbReference type="Gene3D" id="1.10.10.10">
    <property type="entry name" value="Winged helix-like DNA-binding domain superfamily/Winged helix DNA-binding domain"/>
    <property type="match status" value="1"/>
</dbReference>
<dbReference type="KEGG" id="shd:SUTH_01891"/>
<dbReference type="HOGENOM" id="CLU_041141_4_1_4"/>
<dbReference type="InterPro" id="IPR036388">
    <property type="entry name" value="WH-like_DNA-bd_sf"/>
</dbReference>
<keyword evidence="5" id="KW-1185">Reference proteome</keyword>
<dbReference type="Pfam" id="PF13280">
    <property type="entry name" value="WYL"/>
    <property type="match status" value="1"/>
</dbReference>
<name>W0SID2_9PROT</name>
<reference evidence="4 5" key="1">
    <citation type="journal article" date="2014" name="Syst. Appl. Microbiol.">
        <title>Complete genomes of freshwater sulfur oxidizers Sulfuricella denitrificans skB26 and Sulfuritalea hydrogenivorans sk43H: genetic insights into the sulfur oxidation pathway of betaproteobacteria.</title>
        <authorList>
            <person name="Watanabe T."/>
            <person name="Kojima H."/>
            <person name="Fukui M."/>
        </authorList>
    </citation>
    <scope>NUCLEOTIDE SEQUENCE [LARGE SCALE GENOMIC DNA]</scope>
    <source>
        <strain evidence="4">DSM22779</strain>
    </source>
</reference>
<accession>W0SID2</accession>
<dbReference type="OrthoDB" id="8555652at2"/>
<dbReference type="InterPro" id="IPR051534">
    <property type="entry name" value="CBASS_pafABC_assoc_protein"/>
</dbReference>
<sequence>MKKADRIYKLHNLLQNRRFITRKELQSTLEVARATLTRDIEFLRSQMNAPVVYDPDLGGYFLDKKSAINGMHELPGLWFNETEINALLAIEGLLESIQPGLLGPHIAPLKKRLEQLLSKGKHAPNEIRKRILLLPSNPRKLTLEHFEECASATLSRQRLRLSHYDRHLDTTVDRDVSPQRLVRYKENWYLDTWCHLRNAIRTFSVDAIRGATTLDQSAVDVADEELDAVLGAGYGIYAGREVQWATLRFSPWQARWTSQETWHVDQRSHWEPDGSYILEIPYSGDGELVMDILKYGPEVEVLEPPALRQMIINRLEVAAEAYRAGKAVESK</sequence>
<dbReference type="STRING" id="1223802.SUTH_01891"/>
<dbReference type="AlphaFoldDB" id="W0SID2"/>
<dbReference type="EMBL" id="AP012547">
    <property type="protein sequence ID" value="BAO29683.1"/>
    <property type="molecule type" value="Genomic_DNA"/>
</dbReference>
<dbReference type="InterPro" id="IPR057727">
    <property type="entry name" value="WCX_dom"/>
</dbReference>
<feature type="domain" description="WYL" evidence="2">
    <location>
        <begin position="144"/>
        <end position="212"/>
    </location>
</feature>
<organism evidence="4 5">
    <name type="scientific">Sulfuritalea hydrogenivorans sk43H</name>
    <dbReference type="NCBI Taxonomy" id="1223802"/>
    <lineage>
        <taxon>Bacteria</taxon>
        <taxon>Pseudomonadati</taxon>
        <taxon>Pseudomonadota</taxon>
        <taxon>Betaproteobacteria</taxon>
        <taxon>Nitrosomonadales</taxon>
        <taxon>Sterolibacteriaceae</taxon>
        <taxon>Sulfuritalea</taxon>
    </lineage>
</organism>
<dbReference type="Proteomes" id="UP000031637">
    <property type="component" value="Chromosome"/>
</dbReference>
<feature type="domain" description="Helix-turn-helix type 11" evidence="1">
    <location>
        <begin position="10"/>
        <end position="60"/>
    </location>
</feature>
<dbReference type="PANTHER" id="PTHR34580:SF3">
    <property type="entry name" value="PROTEIN PAFB"/>
    <property type="match status" value="1"/>
</dbReference>
<proteinExistence type="predicted"/>
<dbReference type="PROSITE" id="PS52050">
    <property type="entry name" value="WYL"/>
    <property type="match status" value="1"/>
</dbReference>
<protein>
    <submittedName>
        <fullName evidence="4">Helix-turn-helix type 11 domain-containing protein</fullName>
    </submittedName>
</protein>
<evidence type="ECO:0000259" key="2">
    <source>
        <dbReference type="Pfam" id="PF13280"/>
    </source>
</evidence>
<evidence type="ECO:0000259" key="1">
    <source>
        <dbReference type="Pfam" id="PF08279"/>
    </source>
</evidence>
<dbReference type="RefSeq" id="WP_041098807.1">
    <property type="nucleotide sequence ID" value="NZ_AP012547.1"/>
</dbReference>
<evidence type="ECO:0000313" key="4">
    <source>
        <dbReference type="EMBL" id="BAO29683.1"/>
    </source>
</evidence>
<gene>
    <name evidence="4" type="ORF">SUTH_01891</name>
</gene>
<dbReference type="Pfam" id="PF25583">
    <property type="entry name" value="WCX"/>
    <property type="match status" value="1"/>
</dbReference>